<evidence type="ECO:0000313" key="8">
    <source>
        <dbReference type="Proteomes" id="UP000708208"/>
    </source>
</evidence>
<protein>
    <recommendedName>
        <fullName evidence="6">G-protein coupled receptors family 1 profile domain-containing protein</fullName>
    </recommendedName>
</protein>
<dbReference type="SUPFAM" id="SSF81321">
    <property type="entry name" value="Family A G protein-coupled receptor-like"/>
    <property type="match status" value="1"/>
</dbReference>
<sequence>PETTTITTTGTGNVPYPCGHRRGSQFLRMSDTANNINRSRRQAFLLTMIIVTAFVICWTPYVVMTLW</sequence>
<dbReference type="InterPro" id="IPR017452">
    <property type="entry name" value="GPCR_Rhodpsn_7TM"/>
</dbReference>
<evidence type="ECO:0000313" key="7">
    <source>
        <dbReference type="EMBL" id="CAG7829453.1"/>
    </source>
</evidence>
<dbReference type="GO" id="GO:0016020">
    <property type="term" value="C:membrane"/>
    <property type="evidence" value="ECO:0007669"/>
    <property type="project" value="UniProtKB-SubCell"/>
</dbReference>
<evidence type="ECO:0000259" key="6">
    <source>
        <dbReference type="PROSITE" id="PS50262"/>
    </source>
</evidence>
<comment type="caution">
    <text evidence="7">The sequence shown here is derived from an EMBL/GenBank/DDBJ whole genome shotgun (WGS) entry which is preliminary data.</text>
</comment>
<keyword evidence="8" id="KW-1185">Reference proteome</keyword>
<evidence type="ECO:0000256" key="2">
    <source>
        <dbReference type="ARBA" id="ARBA00022692"/>
    </source>
</evidence>
<keyword evidence="4 5" id="KW-0472">Membrane</keyword>
<accession>A0A8J2PGW2</accession>
<name>A0A8J2PGW2_9HEXA</name>
<feature type="domain" description="G-protein coupled receptors family 1 profile" evidence="6">
    <location>
        <begin position="1"/>
        <end position="67"/>
    </location>
</feature>
<keyword evidence="2 5" id="KW-0812">Transmembrane</keyword>
<keyword evidence="3 5" id="KW-1133">Transmembrane helix</keyword>
<dbReference type="AlphaFoldDB" id="A0A8J2PGW2"/>
<dbReference type="Proteomes" id="UP000708208">
    <property type="component" value="Unassembled WGS sequence"/>
</dbReference>
<feature type="non-terminal residue" evidence="7">
    <location>
        <position position="1"/>
    </location>
</feature>
<proteinExistence type="predicted"/>
<evidence type="ECO:0000256" key="5">
    <source>
        <dbReference type="SAM" id="Phobius"/>
    </source>
</evidence>
<dbReference type="EMBL" id="CAJVCH010551523">
    <property type="protein sequence ID" value="CAG7829453.1"/>
    <property type="molecule type" value="Genomic_DNA"/>
</dbReference>
<evidence type="ECO:0000256" key="3">
    <source>
        <dbReference type="ARBA" id="ARBA00022989"/>
    </source>
</evidence>
<dbReference type="PROSITE" id="PS50262">
    <property type="entry name" value="G_PROTEIN_RECEP_F1_2"/>
    <property type="match status" value="1"/>
</dbReference>
<organism evidence="7 8">
    <name type="scientific">Allacma fusca</name>
    <dbReference type="NCBI Taxonomy" id="39272"/>
    <lineage>
        <taxon>Eukaryota</taxon>
        <taxon>Metazoa</taxon>
        <taxon>Ecdysozoa</taxon>
        <taxon>Arthropoda</taxon>
        <taxon>Hexapoda</taxon>
        <taxon>Collembola</taxon>
        <taxon>Symphypleona</taxon>
        <taxon>Sminthuridae</taxon>
        <taxon>Allacma</taxon>
    </lineage>
</organism>
<gene>
    <name evidence="7" type="ORF">AFUS01_LOCUS39315</name>
</gene>
<reference evidence="7" key="1">
    <citation type="submission" date="2021-06" db="EMBL/GenBank/DDBJ databases">
        <authorList>
            <person name="Hodson N. C."/>
            <person name="Mongue J. A."/>
            <person name="Jaron S. K."/>
        </authorList>
    </citation>
    <scope>NUCLEOTIDE SEQUENCE</scope>
</reference>
<feature type="transmembrane region" description="Helical" evidence="5">
    <location>
        <begin position="43"/>
        <end position="63"/>
    </location>
</feature>
<evidence type="ECO:0000256" key="4">
    <source>
        <dbReference type="ARBA" id="ARBA00023136"/>
    </source>
</evidence>
<dbReference type="OrthoDB" id="6435638at2759"/>
<evidence type="ECO:0000256" key="1">
    <source>
        <dbReference type="ARBA" id="ARBA00004370"/>
    </source>
</evidence>
<comment type="subcellular location">
    <subcellularLocation>
        <location evidence="1">Membrane</location>
    </subcellularLocation>
</comment>